<dbReference type="STRING" id="56646.A0A2L2T5V4"/>
<dbReference type="Proteomes" id="UP000245910">
    <property type="component" value="Chromosome II"/>
</dbReference>
<evidence type="ECO:0000313" key="2">
    <source>
        <dbReference type="EMBL" id="CEI60451.1"/>
    </source>
</evidence>
<evidence type="ECO:0000313" key="3">
    <source>
        <dbReference type="Proteomes" id="UP000245910"/>
    </source>
</evidence>
<feature type="region of interest" description="Disordered" evidence="1">
    <location>
        <begin position="94"/>
        <end position="124"/>
    </location>
</feature>
<organism evidence="2 3">
    <name type="scientific">Fusarium venenatum</name>
    <dbReference type="NCBI Taxonomy" id="56646"/>
    <lineage>
        <taxon>Eukaryota</taxon>
        <taxon>Fungi</taxon>
        <taxon>Dikarya</taxon>
        <taxon>Ascomycota</taxon>
        <taxon>Pezizomycotina</taxon>
        <taxon>Sordariomycetes</taxon>
        <taxon>Hypocreomycetidae</taxon>
        <taxon>Hypocreales</taxon>
        <taxon>Nectriaceae</taxon>
        <taxon>Fusarium</taxon>
    </lineage>
</organism>
<reference evidence="3" key="1">
    <citation type="submission" date="2014-10" db="EMBL/GenBank/DDBJ databases">
        <authorList>
            <person name="King R."/>
        </authorList>
    </citation>
    <scope>NUCLEOTIDE SEQUENCE [LARGE SCALE GENOMIC DNA]</scope>
    <source>
        <strain evidence="3">A3/5</strain>
    </source>
</reference>
<dbReference type="AlphaFoldDB" id="A0A2L2T5V4"/>
<keyword evidence="3" id="KW-1185">Reference proteome</keyword>
<evidence type="ECO:0000256" key="1">
    <source>
        <dbReference type="SAM" id="MobiDB-lite"/>
    </source>
</evidence>
<name>A0A2L2T5V4_9HYPO</name>
<accession>A0A2L2T5V4</accession>
<dbReference type="EMBL" id="LN649230">
    <property type="protein sequence ID" value="CEI60451.1"/>
    <property type="molecule type" value="Genomic_DNA"/>
</dbReference>
<sequence length="124" mass="14095">MSAPKLVTWDDNYRLMVRLFDAPLTHVLISGRPEPRTDFLQQHALAVNREVECDTCRYIGFLVKCRPASIPLLSYTMNLAQLLTVSYAPKPLSESLFQPADDEEGEEGEVDDEMDDAMEENDDE</sequence>
<feature type="compositionally biased region" description="Acidic residues" evidence="1">
    <location>
        <begin position="100"/>
        <end position="124"/>
    </location>
</feature>
<proteinExistence type="predicted"/>
<protein>
    <submittedName>
        <fullName evidence="2">Uncharacterized protein</fullName>
    </submittedName>
</protein>